<dbReference type="Proteomes" id="UP001178507">
    <property type="component" value="Unassembled WGS sequence"/>
</dbReference>
<reference evidence="3" key="1">
    <citation type="submission" date="2023-08" db="EMBL/GenBank/DDBJ databases">
        <authorList>
            <person name="Chen Y."/>
            <person name="Shah S."/>
            <person name="Dougan E. K."/>
            <person name="Thang M."/>
            <person name="Chan C."/>
        </authorList>
    </citation>
    <scope>NUCLEOTIDE SEQUENCE</scope>
</reference>
<keyword evidence="4" id="KW-1185">Reference proteome</keyword>
<keyword evidence="2" id="KW-1133">Transmembrane helix</keyword>
<feature type="region of interest" description="Disordered" evidence="1">
    <location>
        <begin position="592"/>
        <end position="642"/>
    </location>
</feature>
<dbReference type="AlphaFoldDB" id="A0AA36JTV1"/>
<dbReference type="SUPFAM" id="SSF52540">
    <property type="entry name" value="P-loop containing nucleoside triphosphate hydrolases"/>
    <property type="match status" value="1"/>
</dbReference>
<dbReference type="Gene3D" id="3.40.50.300">
    <property type="entry name" value="P-loop containing nucleotide triphosphate hydrolases"/>
    <property type="match status" value="1"/>
</dbReference>
<feature type="transmembrane region" description="Helical" evidence="2">
    <location>
        <begin position="768"/>
        <end position="788"/>
    </location>
</feature>
<keyword evidence="2" id="KW-0812">Transmembrane</keyword>
<dbReference type="InterPro" id="IPR027417">
    <property type="entry name" value="P-loop_NTPase"/>
</dbReference>
<feature type="compositionally biased region" description="Low complexity" evidence="1">
    <location>
        <begin position="57"/>
        <end position="87"/>
    </location>
</feature>
<feature type="compositionally biased region" description="Pro residues" evidence="1">
    <location>
        <begin position="596"/>
        <end position="608"/>
    </location>
</feature>
<evidence type="ECO:0000256" key="2">
    <source>
        <dbReference type="SAM" id="Phobius"/>
    </source>
</evidence>
<feature type="compositionally biased region" description="Pro residues" evidence="1">
    <location>
        <begin position="625"/>
        <end position="637"/>
    </location>
</feature>
<name>A0AA36JTV1_9DINO</name>
<protein>
    <submittedName>
        <fullName evidence="3">Uncharacterized protein</fullName>
    </submittedName>
</protein>
<evidence type="ECO:0000313" key="3">
    <source>
        <dbReference type="EMBL" id="CAJ1411466.1"/>
    </source>
</evidence>
<comment type="caution">
    <text evidence="3">The sequence shown here is derived from an EMBL/GenBank/DDBJ whole genome shotgun (WGS) entry which is preliminary data.</text>
</comment>
<feature type="region of interest" description="Disordered" evidence="1">
    <location>
        <begin position="45"/>
        <end position="118"/>
    </location>
</feature>
<keyword evidence="2" id="KW-0472">Membrane</keyword>
<proteinExistence type="predicted"/>
<evidence type="ECO:0000256" key="1">
    <source>
        <dbReference type="SAM" id="MobiDB-lite"/>
    </source>
</evidence>
<evidence type="ECO:0000313" key="4">
    <source>
        <dbReference type="Proteomes" id="UP001178507"/>
    </source>
</evidence>
<feature type="compositionally biased region" description="Acidic residues" evidence="1">
    <location>
        <begin position="92"/>
        <end position="110"/>
    </location>
</feature>
<sequence>MADAHQAGQLPPPKQRCSAHRRLILRNVIIVILWGPWGSKADSEVRVKGAKPPDCVSSAQAAESAASSASSSSTSSSSDSCDSSSASRDVEPEPDDLFSEADSSEEEGEGQGDAIDKFPDLRSATRQLKYAGSTVHFWTVPHSDKAEAITATSSSKKVFARALKEVYGDSLAHYCIVTETHPSSRRGWERRMHWHAILKLTRRVKWKLLAVKLRGRGFFGHLALPQLNADFWRCLRYLVAPSLRKGQADLDPDPYFSSRFPLTEMETRMKKFFQTAFRPSDMYNTIRRLGARISSYQDLVAWAQEQRRRGDPRFEQFMARQGPKMPALFGSWQALMAKPMSDYLQREKRLQVWNAAVQAPCACPTPQRLSQALSSLMDHRQKDRTAAKNCNVFLYGESNAGKTGLTRPLIHIFGDRTFLRPNRGDTFPLQGLEQHLVGVWQDWRLATSPIPWDTLLLLLEGESVSAAVKGGAPVIVHHPPPFIITSQGKVVPKTAKGEPDEAERLAFNNRFGLRWHLRVPLPSSMRDPMLKLCYGCIGCYARWIEEHCARYIEENVGVDDEVRAMENAMAWVAMPAQVMEAVIDAPAAREHSLPVPFTPPGLPPPSPEPVANMGDAEDEVLPSAPFTPPYPPPPSPEPAGSAGDEAIALAFQGPARENKGEEVAIPARAFGSHSSEAEAAVCVGRIGRAGSEASTPKWKKVPQWLACAGQLQHGVVERVHALLPLAGVRQASTVNGVRRPAMLLLSLALLQACSGLTVRLLGLRRCLVVVFTRVMSFVISCFGIPFLLCGTRACFL</sequence>
<organism evidence="3 4">
    <name type="scientific">Effrenium voratum</name>
    <dbReference type="NCBI Taxonomy" id="2562239"/>
    <lineage>
        <taxon>Eukaryota</taxon>
        <taxon>Sar</taxon>
        <taxon>Alveolata</taxon>
        <taxon>Dinophyceae</taxon>
        <taxon>Suessiales</taxon>
        <taxon>Symbiodiniaceae</taxon>
        <taxon>Effrenium</taxon>
    </lineage>
</organism>
<accession>A0AA36JTV1</accession>
<gene>
    <name evidence="3" type="ORF">EVOR1521_LOCUS32023</name>
</gene>
<dbReference type="EMBL" id="CAUJNA010003876">
    <property type="protein sequence ID" value="CAJ1411466.1"/>
    <property type="molecule type" value="Genomic_DNA"/>
</dbReference>